<evidence type="ECO:0000256" key="3">
    <source>
        <dbReference type="SAM" id="MobiDB-lite"/>
    </source>
</evidence>
<proteinExistence type="predicted"/>
<evidence type="ECO:0000313" key="5">
    <source>
        <dbReference type="Proteomes" id="UP000694397"/>
    </source>
</evidence>
<keyword evidence="1" id="KW-0677">Repeat</keyword>
<feature type="compositionally biased region" description="Acidic residues" evidence="3">
    <location>
        <begin position="37"/>
        <end position="52"/>
    </location>
</feature>
<dbReference type="InterPro" id="IPR036770">
    <property type="entry name" value="Ankyrin_rpt-contain_sf"/>
</dbReference>
<accession>A0A8C9RPZ9</accession>
<protein>
    <recommendedName>
        <fullName evidence="6">Ankyrin repeat domain-containing protein 33B-like</fullName>
    </recommendedName>
</protein>
<evidence type="ECO:0000313" key="4">
    <source>
        <dbReference type="Ensembl" id="ENSSFOP00015021220.2"/>
    </source>
</evidence>
<dbReference type="Gene3D" id="1.25.40.20">
    <property type="entry name" value="Ankyrin repeat-containing domain"/>
    <property type="match status" value="1"/>
</dbReference>
<dbReference type="Proteomes" id="UP000694397">
    <property type="component" value="Chromosome 1"/>
</dbReference>
<dbReference type="PANTHER" id="PTHR24173:SF1">
    <property type="entry name" value="ANKYRIN REPEAT DOMAIN-CONTAINING PROTEIN 33B"/>
    <property type="match status" value="1"/>
</dbReference>
<dbReference type="AlphaFoldDB" id="A0A8C9RPZ9"/>
<feature type="compositionally biased region" description="Basic and acidic residues" evidence="3">
    <location>
        <begin position="27"/>
        <end position="36"/>
    </location>
</feature>
<evidence type="ECO:0000256" key="1">
    <source>
        <dbReference type="ARBA" id="ARBA00022737"/>
    </source>
</evidence>
<dbReference type="Ensembl" id="ENSSFOT00015021456.2">
    <property type="protein sequence ID" value="ENSSFOP00015021220.2"/>
    <property type="gene ID" value="ENSSFOG00015013654.2"/>
</dbReference>
<keyword evidence="5" id="KW-1185">Reference proteome</keyword>
<dbReference type="InterPro" id="IPR002110">
    <property type="entry name" value="Ankyrin_rpt"/>
</dbReference>
<reference evidence="4" key="2">
    <citation type="submission" date="2025-08" db="UniProtKB">
        <authorList>
            <consortium name="Ensembl"/>
        </authorList>
    </citation>
    <scope>IDENTIFICATION</scope>
</reference>
<sequence length="213" mass="23941">MRFLGECVCHLSTTGPFYPADFSTHPASEDESLRDSDGDDDDDDNNDDDDEDDVYQEFDEYEDFSELPETRTIASDDSFYPHDTSVSSLRSPSPESPEPISFFQACCNNNSIIVKIMIRQRVTEEEVKEMDKNNRTGLIVACYHGFVDVVMALAQCPYVDVNWQDKEGNTALIMAAQAGEDTVDMTNRQSCGISYTSHNVPLSKTNTHSQHTH</sequence>
<organism evidence="4 5">
    <name type="scientific">Scleropages formosus</name>
    <name type="common">Asian bonytongue</name>
    <name type="synonym">Osteoglossum formosum</name>
    <dbReference type="NCBI Taxonomy" id="113540"/>
    <lineage>
        <taxon>Eukaryota</taxon>
        <taxon>Metazoa</taxon>
        <taxon>Chordata</taxon>
        <taxon>Craniata</taxon>
        <taxon>Vertebrata</taxon>
        <taxon>Euteleostomi</taxon>
        <taxon>Actinopterygii</taxon>
        <taxon>Neopterygii</taxon>
        <taxon>Teleostei</taxon>
        <taxon>Osteoglossocephala</taxon>
        <taxon>Osteoglossomorpha</taxon>
        <taxon>Osteoglossiformes</taxon>
        <taxon>Osteoglossidae</taxon>
        <taxon>Scleropages</taxon>
    </lineage>
</organism>
<feature type="compositionally biased region" description="Low complexity" evidence="3">
    <location>
        <begin position="85"/>
        <end position="94"/>
    </location>
</feature>
<reference evidence="4" key="3">
    <citation type="submission" date="2025-09" db="UniProtKB">
        <authorList>
            <consortium name="Ensembl"/>
        </authorList>
    </citation>
    <scope>IDENTIFICATION</scope>
</reference>
<dbReference type="GeneTree" id="ENSGT00500000044852"/>
<dbReference type="Pfam" id="PF12796">
    <property type="entry name" value="Ank_2"/>
    <property type="match status" value="1"/>
</dbReference>
<feature type="region of interest" description="Disordered" evidence="3">
    <location>
        <begin position="14"/>
        <end position="52"/>
    </location>
</feature>
<evidence type="ECO:0000256" key="2">
    <source>
        <dbReference type="ARBA" id="ARBA00023043"/>
    </source>
</evidence>
<reference evidence="4 5" key="1">
    <citation type="submission" date="2019-04" db="EMBL/GenBank/DDBJ databases">
        <authorList>
            <consortium name="Wellcome Sanger Institute Data Sharing"/>
        </authorList>
    </citation>
    <scope>NUCLEOTIDE SEQUENCE [LARGE SCALE GENOMIC DNA]</scope>
</reference>
<dbReference type="PANTHER" id="PTHR24173">
    <property type="entry name" value="ANKYRIN REPEAT CONTAINING"/>
    <property type="match status" value="1"/>
</dbReference>
<evidence type="ECO:0008006" key="6">
    <source>
        <dbReference type="Google" id="ProtNLM"/>
    </source>
</evidence>
<name>A0A8C9RPZ9_SCLFO</name>
<dbReference type="OrthoDB" id="10057496at2759"/>
<feature type="region of interest" description="Disordered" evidence="3">
    <location>
        <begin position="73"/>
        <end position="94"/>
    </location>
</feature>
<dbReference type="SUPFAM" id="SSF48403">
    <property type="entry name" value="Ankyrin repeat"/>
    <property type="match status" value="1"/>
</dbReference>
<keyword evidence="2" id="KW-0040">ANK repeat</keyword>